<keyword evidence="1" id="KW-0645">Protease</keyword>
<keyword evidence="2" id="KW-1185">Reference proteome</keyword>
<feature type="non-terminal residue" evidence="1">
    <location>
        <position position="143"/>
    </location>
</feature>
<proteinExistence type="predicted"/>
<sequence length="143" mass="15614">MRHASLTVLGLGLLALTHSGCERYPEDPIFAYGRMRQLDGTPLAGAPLTLERRRDGVYSPLSTATTEASGDFTFELLSGDVVNWHDINEQQSRLRLALPLDASGRGMFVLLSMQDDVEFPTLRPWDAQPSVDVGPQGSAIAFP</sequence>
<comment type="caution">
    <text evidence="1">The sequence shown here is derived from an EMBL/GenBank/DDBJ whole genome shotgun (WGS) entry which is preliminary data.</text>
</comment>
<reference evidence="2" key="1">
    <citation type="submission" date="2018-09" db="EMBL/GenBank/DDBJ databases">
        <authorList>
            <person name="Livingstone P.G."/>
            <person name="Whitworth D.E."/>
        </authorList>
    </citation>
    <scope>NUCLEOTIDE SEQUENCE [LARGE SCALE GENOMIC DNA]</scope>
    <source>
        <strain evidence="2">CA054A</strain>
    </source>
</reference>
<dbReference type="GO" id="GO:0004180">
    <property type="term" value="F:carboxypeptidase activity"/>
    <property type="evidence" value="ECO:0007669"/>
    <property type="project" value="UniProtKB-KW"/>
</dbReference>
<dbReference type="Proteomes" id="UP000268094">
    <property type="component" value="Unassembled WGS sequence"/>
</dbReference>
<dbReference type="EMBL" id="RAVZ01000497">
    <property type="protein sequence ID" value="RKG71980.1"/>
    <property type="molecule type" value="Genomic_DNA"/>
</dbReference>
<keyword evidence="1" id="KW-0378">Hydrolase</keyword>
<protein>
    <submittedName>
        <fullName evidence="1">Carboxypeptidase regulatory-like domain-containing protein</fullName>
    </submittedName>
</protein>
<keyword evidence="1" id="KW-0121">Carboxypeptidase</keyword>
<evidence type="ECO:0000313" key="1">
    <source>
        <dbReference type="EMBL" id="RKG71980.1"/>
    </source>
</evidence>
<evidence type="ECO:0000313" key="2">
    <source>
        <dbReference type="Proteomes" id="UP000268094"/>
    </source>
</evidence>
<dbReference type="AlphaFoldDB" id="A0A3A8HWX7"/>
<name>A0A3A8HWX7_9BACT</name>
<accession>A0A3A8HWX7</accession>
<gene>
    <name evidence="1" type="ORF">D7V88_38885</name>
</gene>
<organism evidence="1 2">
    <name type="scientific">Corallococcus terminator</name>
    <dbReference type="NCBI Taxonomy" id="2316733"/>
    <lineage>
        <taxon>Bacteria</taxon>
        <taxon>Pseudomonadati</taxon>
        <taxon>Myxococcota</taxon>
        <taxon>Myxococcia</taxon>
        <taxon>Myxococcales</taxon>
        <taxon>Cystobacterineae</taxon>
        <taxon>Myxococcaceae</taxon>
        <taxon>Corallococcus</taxon>
    </lineage>
</organism>